<sequence>MKRKAEQDAPIFSQTDRAGQPPCKRLKTRPIDTGDSSPQDSAIVCPTPKDAISEEYNILADDVEAHARKRTADEDASISSKTHQTPRKRLKIGPIDTSDSSPQDSTVVSPTPKEAIAEEYEILPDEEPAPYTRASTPVLDYYDPDFGSKVCEAFSVRQQVSEIQQIWREDKYGVVITRAYSPGNTPDSAREDYNARQDAAIRAFEDGLTMSSDEDVGDHTSTATTASGSKETGVNKILHKHSAESRNKISKSLHVSRSDRMALRALRRKRTARIHALR</sequence>
<name>A0ACC3N982_9PEZI</name>
<evidence type="ECO:0000313" key="1">
    <source>
        <dbReference type="EMBL" id="KAK3712686.1"/>
    </source>
</evidence>
<keyword evidence="2" id="KW-1185">Reference proteome</keyword>
<reference evidence="1" key="1">
    <citation type="submission" date="2023-07" db="EMBL/GenBank/DDBJ databases">
        <title>Black Yeasts Isolated from many extreme environments.</title>
        <authorList>
            <person name="Coleine C."/>
            <person name="Stajich J.E."/>
            <person name="Selbmann L."/>
        </authorList>
    </citation>
    <scope>NUCLEOTIDE SEQUENCE</scope>
    <source>
        <strain evidence="1">CCFEE 5714</strain>
    </source>
</reference>
<gene>
    <name evidence="1" type="ORF">LTR37_008950</name>
</gene>
<organism evidence="1 2">
    <name type="scientific">Vermiconidia calcicola</name>
    <dbReference type="NCBI Taxonomy" id="1690605"/>
    <lineage>
        <taxon>Eukaryota</taxon>
        <taxon>Fungi</taxon>
        <taxon>Dikarya</taxon>
        <taxon>Ascomycota</taxon>
        <taxon>Pezizomycotina</taxon>
        <taxon>Dothideomycetes</taxon>
        <taxon>Dothideomycetidae</taxon>
        <taxon>Mycosphaerellales</taxon>
        <taxon>Extremaceae</taxon>
        <taxon>Vermiconidia</taxon>
    </lineage>
</organism>
<comment type="caution">
    <text evidence="1">The sequence shown here is derived from an EMBL/GenBank/DDBJ whole genome shotgun (WGS) entry which is preliminary data.</text>
</comment>
<protein>
    <submittedName>
        <fullName evidence="1">Uncharacterized protein</fullName>
    </submittedName>
</protein>
<accession>A0ACC3N982</accession>
<proteinExistence type="predicted"/>
<dbReference type="Proteomes" id="UP001281147">
    <property type="component" value="Unassembled WGS sequence"/>
</dbReference>
<dbReference type="EMBL" id="JAUTXU010000068">
    <property type="protein sequence ID" value="KAK3712686.1"/>
    <property type="molecule type" value="Genomic_DNA"/>
</dbReference>
<evidence type="ECO:0000313" key="2">
    <source>
        <dbReference type="Proteomes" id="UP001281147"/>
    </source>
</evidence>